<organism evidence="3 4">
    <name type="scientific">Litchfieldella anticariensis (strain DSM 16096 / CECT 5854 / CIP 108499 / LMG 22089 / FP35)</name>
    <name type="common">Halomonas anticariensis</name>
    <dbReference type="NCBI Taxonomy" id="1121939"/>
    <lineage>
        <taxon>Bacteria</taxon>
        <taxon>Pseudomonadati</taxon>
        <taxon>Pseudomonadota</taxon>
        <taxon>Gammaproteobacteria</taxon>
        <taxon>Oceanospirillales</taxon>
        <taxon>Halomonadaceae</taxon>
        <taxon>Litchfieldella</taxon>
    </lineage>
</organism>
<dbReference type="GO" id="GO:0000270">
    <property type="term" value="P:peptidoglycan metabolic process"/>
    <property type="evidence" value="ECO:0007669"/>
    <property type="project" value="TreeGrafter"/>
</dbReference>
<feature type="transmembrane region" description="Helical" evidence="1">
    <location>
        <begin position="37"/>
        <end position="55"/>
    </location>
</feature>
<reference evidence="3 4" key="1">
    <citation type="journal article" date="2013" name="Genome Announc.">
        <title>Draft genome sequence of the moderately halophilic gammaproteobacterium Halomonas anticariensis FP35.</title>
        <authorList>
            <person name="Tahrioui A."/>
            <person name="Quesada E."/>
            <person name="Llamas I."/>
        </authorList>
    </citation>
    <scope>NUCLEOTIDE SEQUENCE [LARGE SCALE GENOMIC DNA]</scope>
    <source>
        <strain evidence="4">DSM 16096 / CECT 5854 / LMG 22089 / FP35</strain>
    </source>
</reference>
<dbReference type="GO" id="GO:0005886">
    <property type="term" value="C:plasma membrane"/>
    <property type="evidence" value="ECO:0007669"/>
    <property type="project" value="TreeGrafter"/>
</dbReference>
<accession>S2KMN5</accession>
<feature type="domain" description="DUF218" evidence="2">
    <location>
        <begin position="75"/>
        <end position="237"/>
    </location>
</feature>
<dbReference type="OrthoDB" id="9809813at2"/>
<feature type="transmembrane region" description="Helical" evidence="1">
    <location>
        <begin position="6"/>
        <end position="25"/>
    </location>
</feature>
<evidence type="ECO:0000313" key="4">
    <source>
        <dbReference type="Proteomes" id="UP000014463"/>
    </source>
</evidence>
<gene>
    <name evidence="3" type="ORF">L861_17675</name>
</gene>
<sequence length="249" mass="27443">MNWLKYLLLPPVVNVLLALLGALLWRRMPWFGGPLMALGVIGLLFLATPVASHWLRQGLEPSHPIDTAELQQAGAIVILGGGRDFEAPEFGWGDAPSNATWRRLAYGAKLHRDSGLPILVSGGRLDDDNVPEAELMAVALREVFGVPTAWQEGRSQTTAENARYSAELLQAAGIQRVALVSQAWHLPRAVPEFTRAGLEVIPAPTEFASPPPDGLRAWLPRAYHLRQSSQALHEWLGRGVYELRKTLFR</sequence>
<dbReference type="PATRIC" id="fig|1121939.11.peg.991"/>
<dbReference type="Gene3D" id="3.40.50.620">
    <property type="entry name" value="HUPs"/>
    <property type="match status" value="1"/>
</dbReference>
<comment type="caution">
    <text evidence="3">The sequence shown here is derived from an EMBL/GenBank/DDBJ whole genome shotgun (WGS) entry which is preliminary data.</text>
</comment>
<dbReference type="InterPro" id="IPR051599">
    <property type="entry name" value="Cell_Envelope_Assoc"/>
</dbReference>
<dbReference type="PANTHER" id="PTHR30336">
    <property type="entry name" value="INNER MEMBRANE PROTEIN, PROBABLE PERMEASE"/>
    <property type="match status" value="1"/>
</dbReference>
<keyword evidence="1" id="KW-0812">Transmembrane</keyword>
<proteinExistence type="predicted"/>
<dbReference type="Pfam" id="PF02698">
    <property type="entry name" value="DUF218"/>
    <property type="match status" value="1"/>
</dbReference>
<evidence type="ECO:0000256" key="1">
    <source>
        <dbReference type="SAM" id="Phobius"/>
    </source>
</evidence>
<dbReference type="STRING" id="1121939.L861_17675"/>
<dbReference type="CDD" id="cd06259">
    <property type="entry name" value="YdcF-like"/>
    <property type="match status" value="1"/>
</dbReference>
<dbReference type="PANTHER" id="PTHR30336:SF4">
    <property type="entry name" value="ENVELOPE BIOGENESIS FACTOR ELYC"/>
    <property type="match status" value="1"/>
</dbReference>
<dbReference type="InterPro" id="IPR003848">
    <property type="entry name" value="DUF218"/>
</dbReference>
<name>S2KMN5_LITA3</name>
<keyword evidence="4" id="KW-1185">Reference proteome</keyword>
<dbReference type="EMBL" id="ASTJ01000012">
    <property type="protein sequence ID" value="EPC03372.1"/>
    <property type="molecule type" value="Genomic_DNA"/>
</dbReference>
<evidence type="ECO:0000313" key="3">
    <source>
        <dbReference type="EMBL" id="EPC03372.1"/>
    </source>
</evidence>
<dbReference type="GO" id="GO:0043164">
    <property type="term" value="P:Gram-negative-bacterium-type cell wall biogenesis"/>
    <property type="evidence" value="ECO:0007669"/>
    <property type="project" value="TreeGrafter"/>
</dbReference>
<dbReference type="AlphaFoldDB" id="S2KMN5"/>
<protein>
    <recommendedName>
        <fullName evidence="2">DUF218 domain-containing protein</fullName>
    </recommendedName>
</protein>
<dbReference type="InterPro" id="IPR014729">
    <property type="entry name" value="Rossmann-like_a/b/a_fold"/>
</dbReference>
<evidence type="ECO:0000259" key="2">
    <source>
        <dbReference type="Pfam" id="PF02698"/>
    </source>
</evidence>
<dbReference type="Proteomes" id="UP000014463">
    <property type="component" value="Unassembled WGS sequence"/>
</dbReference>
<keyword evidence="1" id="KW-1133">Transmembrane helix</keyword>
<dbReference type="eggNOG" id="COG1434">
    <property type="taxonomic scope" value="Bacteria"/>
</dbReference>
<keyword evidence="1" id="KW-0472">Membrane</keyword>
<dbReference type="RefSeq" id="WP_016415487.1">
    <property type="nucleotide sequence ID" value="NZ_AUAB01000018.1"/>
</dbReference>